<evidence type="ECO:0000256" key="1">
    <source>
        <dbReference type="SAM" id="MobiDB-lite"/>
    </source>
</evidence>
<gene>
    <name evidence="2" type="ORF">SKAU_G00198190</name>
</gene>
<feature type="compositionally biased region" description="Basic and acidic residues" evidence="1">
    <location>
        <begin position="101"/>
        <end position="116"/>
    </location>
</feature>
<accession>A0A9Q1IY46</accession>
<reference evidence="2" key="1">
    <citation type="journal article" date="2023" name="Science">
        <title>Genome structures resolve the early diversification of teleost fishes.</title>
        <authorList>
            <person name="Parey E."/>
            <person name="Louis A."/>
            <person name="Montfort J."/>
            <person name="Bouchez O."/>
            <person name="Roques C."/>
            <person name="Iampietro C."/>
            <person name="Lluch J."/>
            <person name="Castinel A."/>
            <person name="Donnadieu C."/>
            <person name="Desvignes T."/>
            <person name="Floi Bucao C."/>
            <person name="Jouanno E."/>
            <person name="Wen M."/>
            <person name="Mejri S."/>
            <person name="Dirks R."/>
            <person name="Jansen H."/>
            <person name="Henkel C."/>
            <person name="Chen W.J."/>
            <person name="Zahm M."/>
            <person name="Cabau C."/>
            <person name="Klopp C."/>
            <person name="Thompson A.W."/>
            <person name="Robinson-Rechavi M."/>
            <person name="Braasch I."/>
            <person name="Lecointre G."/>
            <person name="Bobe J."/>
            <person name="Postlethwait J.H."/>
            <person name="Berthelot C."/>
            <person name="Roest Crollius H."/>
            <person name="Guiguen Y."/>
        </authorList>
    </citation>
    <scope>NUCLEOTIDE SEQUENCE</scope>
    <source>
        <strain evidence="2">WJC10195</strain>
    </source>
</reference>
<dbReference type="AlphaFoldDB" id="A0A9Q1IY46"/>
<protein>
    <submittedName>
        <fullName evidence="2">Uncharacterized protein</fullName>
    </submittedName>
</protein>
<name>A0A9Q1IY46_SYNKA</name>
<evidence type="ECO:0000313" key="2">
    <source>
        <dbReference type="EMBL" id="KAJ8357025.1"/>
    </source>
</evidence>
<feature type="region of interest" description="Disordered" evidence="1">
    <location>
        <begin position="95"/>
        <end position="116"/>
    </location>
</feature>
<feature type="region of interest" description="Disordered" evidence="1">
    <location>
        <begin position="1"/>
        <end position="78"/>
    </location>
</feature>
<keyword evidence="3" id="KW-1185">Reference proteome</keyword>
<evidence type="ECO:0000313" key="3">
    <source>
        <dbReference type="Proteomes" id="UP001152622"/>
    </source>
</evidence>
<dbReference type="EMBL" id="JAINUF010000006">
    <property type="protein sequence ID" value="KAJ8357025.1"/>
    <property type="molecule type" value="Genomic_DNA"/>
</dbReference>
<sequence>MLRCRCSAKGLTASYGPGTGAVSEPPAAQTPPSALPRMTGLDPRAGTAGRHPSPPLSHRQAPSLPSCRSVGAGRDEREPQRVCAFANMDAVQETESGFARARGDTVHGVPKQDRMN</sequence>
<comment type="caution">
    <text evidence="2">The sequence shown here is derived from an EMBL/GenBank/DDBJ whole genome shotgun (WGS) entry which is preliminary data.</text>
</comment>
<dbReference type="Proteomes" id="UP001152622">
    <property type="component" value="Chromosome 6"/>
</dbReference>
<proteinExistence type="predicted"/>
<organism evidence="2 3">
    <name type="scientific">Synaphobranchus kaupii</name>
    <name type="common">Kaup's arrowtooth eel</name>
    <dbReference type="NCBI Taxonomy" id="118154"/>
    <lineage>
        <taxon>Eukaryota</taxon>
        <taxon>Metazoa</taxon>
        <taxon>Chordata</taxon>
        <taxon>Craniata</taxon>
        <taxon>Vertebrata</taxon>
        <taxon>Euteleostomi</taxon>
        <taxon>Actinopterygii</taxon>
        <taxon>Neopterygii</taxon>
        <taxon>Teleostei</taxon>
        <taxon>Anguilliformes</taxon>
        <taxon>Synaphobranchidae</taxon>
        <taxon>Synaphobranchus</taxon>
    </lineage>
</organism>